<feature type="compositionally biased region" description="Basic and acidic residues" evidence="1">
    <location>
        <begin position="1"/>
        <end position="10"/>
    </location>
</feature>
<sequence length="294" mass="32019">MVGEVRRGEDGAGAAAPQRELAEALQEAHRLLDDPSGRPPAEALVAMTDRLGRLETALAQHGEDFAGCFVVRGLVLGAYCLNRGERTSSGSGSAERTEALRRLRWTDRHGPTDNPLTVQARMMLVFLLAPWALPRGDGTTTVLRDALLTPGQGEDLLTESVRRDLTEAKEVVHRIAEAPFDAEFQQRTADVQQVLERMLAPGLLSSGTTAEAVATDPAAPDGERDAFHHHLTAGGLAPPDALRAAQSWMLDPHRRLPFALDEPLRHEAARSDLHRPHHWAAFTHQGNPAPAWRS</sequence>
<comment type="caution">
    <text evidence="2">The sequence shown here is derived from an EMBL/GenBank/DDBJ whole genome shotgun (WGS) entry which is preliminary data.</text>
</comment>
<keyword evidence="3" id="KW-1185">Reference proteome</keyword>
<gene>
    <name evidence="2" type="ORF">GCM10009787_77590</name>
</gene>
<reference evidence="2 3" key="1">
    <citation type="journal article" date="2019" name="Int. J. Syst. Evol. Microbiol.">
        <title>The Global Catalogue of Microorganisms (GCM) 10K type strain sequencing project: providing services to taxonomists for standard genome sequencing and annotation.</title>
        <authorList>
            <consortium name="The Broad Institute Genomics Platform"/>
            <consortium name="The Broad Institute Genome Sequencing Center for Infectious Disease"/>
            <person name="Wu L."/>
            <person name="Ma J."/>
        </authorList>
    </citation>
    <scope>NUCLEOTIDE SEQUENCE [LARGE SCALE GENOMIC DNA]</scope>
    <source>
        <strain evidence="2 3">JCM 14924</strain>
    </source>
</reference>
<dbReference type="Proteomes" id="UP001501391">
    <property type="component" value="Unassembled WGS sequence"/>
</dbReference>
<feature type="region of interest" description="Disordered" evidence="1">
    <location>
        <begin position="1"/>
        <end position="20"/>
    </location>
</feature>
<dbReference type="RefSeq" id="WP_428836714.1">
    <property type="nucleotide sequence ID" value="NZ_BAAAOQ010000044.1"/>
</dbReference>
<evidence type="ECO:0000256" key="1">
    <source>
        <dbReference type="SAM" id="MobiDB-lite"/>
    </source>
</evidence>
<dbReference type="EMBL" id="BAAAOQ010000044">
    <property type="protein sequence ID" value="GAA1500213.1"/>
    <property type="molecule type" value="Genomic_DNA"/>
</dbReference>
<accession>A0ABN1ZK09</accession>
<evidence type="ECO:0000313" key="3">
    <source>
        <dbReference type="Proteomes" id="UP001501391"/>
    </source>
</evidence>
<evidence type="ECO:0000313" key="2">
    <source>
        <dbReference type="EMBL" id="GAA1500213.1"/>
    </source>
</evidence>
<name>A0ABN1ZK09_9ACTN</name>
<protein>
    <submittedName>
        <fullName evidence="2">Uncharacterized protein</fullName>
    </submittedName>
</protein>
<proteinExistence type="predicted"/>
<organism evidence="2 3">
    <name type="scientific">Streptomyces bangladeshensis</name>
    <dbReference type="NCBI Taxonomy" id="295352"/>
    <lineage>
        <taxon>Bacteria</taxon>
        <taxon>Bacillati</taxon>
        <taxon>Actinomycetota</taxon>
        <taxon>Actinomycetes</taxon>
        <taxon>Kitasatosporales</taxon>
        <taxon>Streptomycetaceae</taxon>
        <taxon>Streptomyces</taxon>
    </lineage>
</organism>